<dbReference type="Proteomes" id="UP000185812">
    <property type="component" value="Unassembled WGS sequence"/>
</dbReference>
<dbReference type="EMBL" id="FRAU01000008">
    <property type="protein sequence ID" value="SHK92400.1"/>
    <property type="molecule type" value="Genomic_DNA"/>
</dbReference>
<sequence length="579" mass="65938">MREVAADLYDTARTLLRRYWRHETFRPGQWEIIEAVLQQRDALAILPTGSGKSVCYQLPALMLEGLTLVVSPLIALMEDQVARLRARGIAAAFLHGHLTPQVAEQCWTNAEHGAYRLLYVTPEQLITPRFAERATRLRVALLAIDEAHCVSEWGVQFRPAYLQVPEARQRLGNPPLLALTATATPRVRQDIVAKLGLRTPRIVVRGFDRPNLIWSVFQTAHKAERVRAVLQGVPGPGIVYCATRRSAERWAEILRRMNVAAVCYHGGLSMADRTAAYRAWREGRARITAATSAFGMGIDRPDVRFVIHVELPSSLEAYYQEAGRAGRDGRRAYAVLLFQERDIALQQHLIAQRYPGRDVVARIFEVACSLAQVPIGFCPTTPVLLDTERVARIVGVPVGAVQHTLELLTRHHIWEPVWLPPHYVLLRLQGTPDTLRRFAAASSNRRLSRFVEALLRTLPAEAFATWWPVSLRRLAHRTGLERDRLLRGLDFLRERTLLDWLEIGRARFVRFKMARPQRLILDDRLLHQARVQARARLDALIRYARTPTCRRHFLLTYFGESVPERCNACDICLERHASV</sequence>
<dbReference type="STRING" id="633813.SAMN04488087_2308"/>
<accession>A0A1M6WF57</accession>
<keyword evidence="3" id="KW-0547">Nucleotide-binding</keyword>
<keyword evidence="6" id="KW-0067">ATP-binding</keyword>
<evidence type="ECO:0000256" key="2">
    <source>
        <dbReference type="ARBA" id="ARBA00022723"/>
    </source>
</evidence>
<dbReference type="InterPro" id="IPR027417">
    <property type="entry name" value="P-loop_NTPase"/>
</dbReference>
<dbReference type="EC" id="5.6.2.4" evidence="10"/>
<keyword evidence="16" id="KW-1185">Reference proteome</keyword>
<feature type="domain" description="Helicase ATP-binding" evidence="13">
    <location>
        <begin position="33"/>
        <end position="201"/>
    </location>
</feature>
<dbReference type="OrthoDB" id="9763310at2"/>
<dbReference type="PANTHER" id="PTHR13710:SF105">
    <property type="entry name" value="ATP-DEPENDENT DNA HELICASE Q1"/>
    <property type="match status" value="1"/>
</dbReference>
<dbReference type="GO" id="GO:0016787">
    <property type="term" value="F:hydrolase activity"/>
    <property type="evidence" value="ECO:0007669"/>
    <property type="project" value="UniProtKB-KW"/>
</dbReference>
<dbReference type="Pfam" id="PF16124">
    <property type="entry name" value="RecQ_Zn_bind"/>
    <property type="match status" value="1"/>
</dbReference>
<keyword evidence="4" id="KW-0378">Hydrolase</keyword>
<dbReference type="GO" id="GO:0043138">
    <property type="term" value="F:3'-5' DNA helicase activity"/>
    <property type="evidence" value="ECO:0007669"/>
    <property type="project" value="UniProtKB-EC"/>
</dbReference>
<organism evidence="15 16">
    <name type="scientific">Rhodothermus profundi</name>
    <dbReference type="NCBI Taxonomy" id="633813"/>
    <lineage>
        <taxon>Bacteria</taxon>
        <taxon>Pseudomonadati</taxon>
        <taxon>Rhodothermota</taxon>
        <taxon>Rhodothermia</taxon>
        <taxon>Rhodothermales</taxon>
        <taxon>Rhodothermaceae</taxon>
        <taxon>Rhodothermus</taxon>
    </lineage>
</organism>
<dbReference type="GO" id="GO:0005524">
    <property type="term" value="F:ATP binding"/>
    <property type="evidence" value="ECO:0007669"/>
    <property type="project" value="UniProtKB-KW"/>
</dbReference>
<keyword evidence="2" id="KW-0479">Metal-binding</keyword>
<comment type="catalytic activity">
    <reaction evidence="9">
        <text>Couples ATP hydrolysis with the unwinding of duplex DNA by translocating in the 3'-5' direction.</text>
        <dbReference type="EC" id="5.6.2.4"/>
    </reaction>
</comment>
<dbReference type="PANTHER" id="PTHR13710">
    <property type="entry name" value="DNA HELICASE RECQ FAMILY MEMBER"/>
    <property type="match status" value="1"/>
</dbReference>
<keyword evidence="7" id="KW-0238">DNA-binding</keyword>
<dbReference type="GO" id="GO:0046872">
    <property type="term" value="F:metal ion binding"/>
    <property type="evidence" value="ECO:0007669"/>
    <property type="project" value="UniProtKB-KW"/>
</dbReference>
<dbReference type="Pfam" id="PF00271">
    <property type="entry name" value="Helicase_C"/>
    <property type="match status" value="1"/>
</dbReference>
<dbReference type="GO" id="GO:0006310">
    <property type="term" value="P:DNA recombination"/>
    <property type="evidence" value="ECO:0007669"/>
    <property type="project" value="InterPro"/>
</dbReference>
<comment type="similarity">
    <text evidence="1">Belongs to the helicase family. RecQ subfamily.</text>
</comment>
<dbReference type="InterPro" id="IPR036388">
    <property type="entry name" value="WH-like_DNA-bd_sf"/>
</dbReference>
<evidence type="ECO:0000256" key="3">
    <source>
        <dbReference type="ARBA" id="ARBA00022741"/>
    </source>
</evidence>
<evidence type="ECO:0000256" key="10">
    <source>
        <dbReference type="ARBA" id="ARBA00034808"/>
    </source>
</evidence>
<dbReference type="PROSITE" id="PS51192">
    <property type="entry name" value="HELICASE_ATP_BIND_1"/>
    <property type="match status" value="1"/>
</dbReference>
<gene>
    <name evidence="15" type="ORF">SAMN04488087_2308</name>
</gene>
<evidence type="ECO:0000256" key="12">
    <source>
        <dbReference type="ARBA" id="ARBA00044550"/>
    </source>
</evidence>
<dbReference type="InterPro" id="IPR011545">
    <property type="entry name" value="DEAD/DEAH_box_helicase_dom"/>
</dbReference>
<feature type="domain" description="Helicase C-terminal" evidence="14">
    <location>
        <begin position="225"/>
        <end position="367"/>
    </location>
</feature>
<evidence type="ECO:0000256" key="4">
    <source>
        <dbReference type="ARBA" id="ARBA00022801"/>
    </source>
</evidence>
<dbReference type="Gene3D" id="1.10.10.10">
    <property type="entry name" value="Winged helix-like DNA-binding domain superfamily/Winged helix DNA-binding domain"/>
    <property type="match status" value="1"/>
</dbReference>
<dbReference type="InterPro" id="IPR032284">
    <property type="entry name" value="RecQ_Zn-bd"/>
</dbReference>
<reference evidence="16" key="1">
    <citation type="submission" date="2016-11" db="EMBL/GenBank/DDBJ databases">
        <authorList>
            <person name="Varghese N."/>
            <person name="Submissions S."/>
        </authorList>
    </citation>
    <scope>NUCLEOTIDE SEQUENCE [LARGE SCALE GENOMIC DNA]</scope>
    <source>
        <strain evidence="16">DSM 22212</strain>
    </source>
</reference>
<dbReference type="InterPro" id="IPR004589">
    <property type="entry name" value="DNA_helicase_ATP-dep_RecQ"/>
</dbReference>
<evidence type="ECO:0000256" key="11">
    <source>
        <dbReference type="ARBA" id="ARBA00044535"/>
    </source>
</evidence>
<evidence type="ECO:0000256" key="9">
    <source>
        <dbReference type="ARBA" id="ARBA00034617"/>
    </source>
</evidence>
<dbReference type="FunFam" id="3.40.50.300:FF:001389">
    <property type="entry name" value="ATP-dependent DNA helicase RecQ"/>
    <property type="match status" value="1"/>
</dbReference>
<keyword evidence="8" id="KW-0413">Isomerase</keyword>
<evidence type="ECO:0000256" key="1">
    <source>
        <dbReference type="ARBA" id="ARBA00005446"/>
    </source>
</evidence>
<dbReference type="NCBIfam" id="TIGR00614">
    <property type="entry name" value="recQ_fam"/>
    <property type="match status" value="1"/>
</dbReference>
<dbReference type="AlphaFoldDB" id="A0A1M6WF57"/>
<dbReference type="GO" id="GO:0030894">
    <property type="term" value="C:replisome"/>
    <property type="evidence" value="ECO:0007669"/>
    <property type="project" value="TreeGrafter"/>
</dbReference>
<evidence type="ECO:0000313" key="15">
    <source>
        <dbReference type="EMBL" id="SHK92400.1"/>
    </source>
</evidence>
<dbReference type="GO" id="GO:0009378">
    <property type="term" value="F:four-way junction helicase activity"/>
    <property type="evidence" value="ECO:0007669"/>
    <property type="project" value="TreeGrafter"/>
</dbReference>
<dbReference type="InterPro" id="IPR001650">
    <property type="entry name" value="Helicase_C-like"/>
</dbReference>
<evidence type="ECO:0000313" key="16">
    <source>
        <dbReference type="Proteomes" id="UP000185812"/>
    </source>
</evidence>
<name>A0A1M6WF57_9BACT</name>
<dbReference type="InterPro" id="IPR014001">
    <property type="entry name" value="Helicase_ATP-bd"/>
</dbReference>
<evidence type="ECO:0000256" key="8">
    <source>
        <dbReference type="ARBA" id="ARBA00023235"/>
    </source>
</evidence>
<evidence type="ECO:0000256" key="6">
    <source>
        <dbReference type="ARBA" id="ARBA00022840"/>
    </source>
</evidence>
<proteinExistence type="inferred from homology"/>
<dbReference type="PROSITE" id="PS51194">
    <property type="entry name" value="HELICASE_CTER"/>
    <property type="match status" value="1"/>
</dbReference>
<dbReference type="GO" id="GO:0003677">
    <property type="term" value="F:DNA binding"/>
    <property type="evidence" value="ECO:0007669"/>
    <property type="project" value="UniProtKB-KW"/>
</dbReference>
<dbReference type="CDD" id="cd17920">
    <property type="entry name" value="DEXHc_RecQ"/>
    <property type="match status" value="1"/>
</dbReference>
<dbReference type="GO" id="GO:0005737">
    <property type="term" value="C:cytoplasm"/>
    <property type="evidence" value="ECO:0007669"/>
    <property type="project" value="TreeGrafter"/>
</dbReference>
<dbReference type="Gene3D" id="3.40.50.300">
    <property type="entry name" value="P-loop containing nucleotide triphosphate hydrolases"/>
    <property type="match status" value="2"/>
</dbReference>
<dbReference type="GO" id="GO:0006281">
    <property type="term" value="P:DNA repair"/>
    <property type="evidence" value="ECO:0007669"/>
    <property type="project" value="TreeGrafter"/>
</dbReference>
<dbReference type="Pfam" id="PF00270">
    <property type="entry name" value="DEAD"/>
    <property type="match status" value="1"/>
</dbReference>
<protein>
    <recommendedName>
        <fullName evidence="11">ATP-dependent DNA helicase RecQ</fullName>
        <ecNumber evidence="10">5.6.2.4</ecNumber>
    </recommendedName>
    <alternativeName>
        <fullName evidence="12">DNA 3'-5' helicase RecQ</fullName>
    </alternativeName>
</protein>
<dbReference type="SMART" id="SM00490">
    <property type="entry name" value="HELICc"/>
    <property type="match status" value="1"/>
</dbReference>
<dbReference type="GO" id="GO:0043590">
    <property type="term" value="C:bacterial nucleoid"/>
    <property type="evidence" value="ECO:0007669"/>
    <property type="project" value="TreeGrafter"/>
</dbReference>
<dbReference type="SMART" id="SM00487">
    <property type="entry name" value="DEXDc"/>
    <property type="match status" value="1"/>
</dbReference>
<evidence type="ECO:0000259" key="13">
    <source>
        <dbReference type="PROSITE" id="PS51192"/>
    </source>
</evidence>
<evidence type="ECO:0000256" key="7">
    <source>
        <dbReference type="ARBA" id="ARBA00023125"/>
    </source>
</evidence>
<dbReference type="SUPFAM" id="SSF52540">
    <property type="entry name" value="P-loop containing nucleoside triphosphate hydrolases"/>
    <property type="match status" value="1"/>
</dbReference>
<dbReference type="RefSeq" id="WP_072716121.1">
    <property type="nucleotide sequence ID" value="NZ_FRAU01000008.1"/>
</dbReference>
<evidence type="ECO:0000256" key="5">
    <source>
        <dbReference type="ARBA" id="ARBA00022806"/>
    </source>
</evidence>
<evidence type="ECO:0000259" key="14">
    <source>
        <dbReference type="PROSITE" id="PS51194"/>
    </source>
</evidence>
<keyword evidence="5 15" id="KW-0347">Helicase</keyword>